<name>A0AAV0PXC1_9ROSI</name>
<evidence type="ECO:0000313" key="4">
    <source>
        <dbReference type="Proteomes" id="UP001154282"/>
    </source>
</evidence>
<sequence length="94" mass="10682">MELRRPPPVHLSIALAWLLFVSGSADPPATPRRQRSPDSTGRAFQDRDLRRLALRRGCLDRLGPGPRRQFRPGHVRHSSTLKNQVTSLIFDYAN</sequence>
<protein>
    <submittedName>
        <fullName evidence="3">Uncharacterized protein</fullName>
    </submittedName>
</protein>
<proteinExistence type="predicted"/>
<accession>A0AAV0PXC1</accession>
<dbReference type="Proteomes" id="UP001154282">
    <property type="component" value="Unassembled WGS sequence"/>
</dbReference>
<feature type="chain" id="PRO_5043785004" evidence="2">
    <location>
        <begin position="26"/>
        <end position="94"/>
    </location>
</feature>
<evidence type="ECO:0000256" key="2">
    <source>
        <dbReference type="SAM" id="SignalP"/>
    </source>
</evidence>
<keyword evidence="2" id="KW-0732">Signal</keyword>
<reference evidence="3" key="1">
    <citation type="submission" date="2022-08" db="EMBL/GenBank/DDBJ databases">
        <authorList>
            <person name="Gutierrez-Valencia J."/>
        </authorList>
    </citation>
    <scope>NUCLEOTIDE SEQUENCE</scope>
</reference>
<dbReference type="AlphaFoldDB" id="A0AAV0PXC1"/>
<keyword evidence="4" id="KW-1185">Reference proteome</keyword>
<evidence type="ECO:0000256" key="1">
    <source>
        <dbReference type="SAM" id="MobiDB-lite"/>
    </source>
</evidence>
<dbReference type="EMBL" id="CAMGYJ010000009">
    <property type="protein sequence ID" value="CAI0475769.1"/>
    <property type="molecule type" value="Genomic_DNA"/>
</dbReference>
<evidence type="ECO:0000313" key="3">
    <source>
        <dbReference type="EMBL" id="CAI0475769.1"/>
    </source>
</evidence>
<comment type="caution">
    <text evidence="3">The sequence shown here is derived from an EMBL/GenBank/DDBJ whole genome shotgun (WGS) entry which is preliminary data.</text>
</comment>
<gene>
    <name evidence="3" type="ORF">LITE_LOCUS40526</name>
</gene>
<feature type="signal peptide" evidence="2">
    <location>
        <begin position="1"/>
        <end position="25"/>
    </location>
</feature>
<organism evidence="3 4">
    <name type="scientific">Linum tenue</name>
    <dbReference type="NCBI Taxonomy" id="586396"/>
    <lineage>
        <taxon>Eukaryota</taxon>
        <taxon>Viridiplantae</taxon>
        <taxon>Streptophyta</taxon>
        <taxon>Embryophyta</taxon>
        <taxon>Tracheophyta</taxon>
        <taxon>Spermatophyta</taxon>
        <taxon>Magnoliopsida</taxon>
        <taxon>eudicotyledons</taxon>
        <taxon>Gunneridae</taxon>
        <taxon>Pentapetalae</taxon>
        <taxon>rosids</taxon>
        <taxon>fabids</taxon>
        <taxon>Malpighiales</taxon>
        <taxon>Linaceae</taxon>
        <taxon>Linum</taxon>
    </lineage>
</organism>
<feature type="region of interest" description="Disordered" evidence="1">
    <location>
        <begin position="26"/>
        <end position="46"/>
    </location>
</feature>